<dbReference type="FunCoup" id="A0A7R8UHN4">
    <property type="interactions" value="84"/>
</dbReference>
<feature type="region of interest" description="Disordered" evidence="2">
    <location>
        <begin position="125"/>
        <end position="161"/>
    </location>
</feature>
<feature type="compositionally biased region" description="Low complexity" evidence="2">
    <location>
        <begin position="280"/>
        <end position="320"/>
    </location>
</feature>
<dbReference type="Proteomes" id="UP000594454">
    <property type="component" value="Chromosome 2"/>
</dbReference>
<accession>A0A7R8UHN4</accession>
<evidence type="ECO:0000256" key="1">
    <source>
        <dbReference type="ARBA" id="ARBA00010964"/>
    </source>
</evidence>
<feature type="compositionally biased region" description="Low complexity" evidence="2">
    <location>
        <begin position="152"/>
        <end position="161"/>
    </location>
</feature>
<feature type="region of interest" description="Disordered" evidence="2">
    <location>
        <begin position="1"/>
        <end position="106"/>
    </location>
</feature>
<dbReference type="PANTHER" id="PTHR12365">
    <property type="entry name" value="SPROUTY"/>
    <property type="match status" value="1"/>
</dbReference>
<dbReference type="AlphaFoldDB" id="A0A7R8UHN4"/>
<proteinExistence type="inferred from homology"/>
<dbReference type="OMA" id="ADFDDYQ"/>
<dbReference type="GO" id="GO:0046580">
    <property type="term" value="P:negative regulation of Ras protein signal transduction"/>
    <property type="evidence" value="ECO:0007669"/>
    <property type="project" value="TreeGrafter"/>
</dbReference>
<feature type="compositionally biased region" description="Gly residues" evidence="2">
    <location>
        <begin position="269"/>
        <end position="279"/>
    </location>
</feature>
<gene>
    <name evidence="3" type="ORF">HERILL_LOCUS3946</name>
</gene>
<dbReference type="EMBL" id="LR899010">
    <property type="protein sequence ID" value="CAD7080809.1"/>
    <property type="molecule type" value="Genomic_DNA"/>
</dbReference>
<feature type="region of interest" description="Disordered" evidence="2">
    <location>
        <begin position="238"/>
        <end position="332"/>
    </location>
</feature>
<protein>
    <recommendedName>
        <fullName evidence="5">Sprouty</fullName>
    </recommendedName>
</protein>
<evidence type="ECO:0000313" key="3">
    <source>
        <dbReference type="EMBL" id="CAD7080809.1"/>
    </source>
</evidence>
<organism evidence="3 4">
    <name type="scientific">Hermetia illucens</name>
    <name type="common">Black soldier fly</name>
    <dbReference type="NCBI Taxonomy" id="343691"/>
    <lineage>
        <taxon>Eukaryota</taxon>
        <taxon>Metazoa</taxon>
        <taxon>Ecdysozoa</taxon>
        <taxon>Arthropoda</taxon>
        <taxon>Hexapoda</taxon>
        <taxon>Insecta</taxon>
        <taxon>Pterygota</taxon>
        <taxon>Neoptera</taxon>
        <taxon>Endopterygota</taxon>
        <taxon>Diptera</taxon>
        <taxon>Brachycera</taxon>
        <taxon>Stratiomyomorpha</taxon>
        <taxon>Stratiomyidae</taxon>
        <taxon>Hermetiinae</taxon>
        <taxon>Hermetia</taxon>
    </lineage>
</organism>
<reference evidence="3 4" key="1">
    <citation type="submission" date="2020-11" db="EMBL/GenBank/DDBJ databases">
        <authorList>
            <person name="Wallbank WR R."/>
            <person name="Pardo Diaz C."/>
            <person name="Kozak K."/>
            <person name="Martin S."/>
            <person name="Jiggins C."/>
            <person name="Moest M."/>
            <person name="Warren A I."/>
            <person name="Generalovic N T."/>
            <person name="Byers J.R.P. K."/>
            <person name="Montejo-Kovacevich G."/>
            <person name="Yen C E."/>
        </authorList>
    </citation>
    <scope>NUCLEOTIDE SEQUENCE [LARGE SCALE GENOMIC DNA]</scope>
</reference>
<dbReference type="PROSITE" id="PS51227">
    <property type="entry name" value="SPR"/>
    <property type="match status" value="1"/>
</dbReference>
<feature type="compositionally biased region" description="Low complexity" evidence="2">
    <location>
        <begin position="61"/>
        <end position="106"/>
    </location>
</feature>
<dbReference type="GO" id="GO:0040037">
    <property type="term" value="P:negative regulation of fibroblast growth factor receptor signaling pathway"/>
    <property type="evidence" value="ECO:0007669"/>
    <property type="project" value="TreeGrafter"/>
</dbReference>
<evidence type="ECO:0008006" key="5">
    <source>
        <dbReference type="Google" id="ProtNLM"/>
    </source>
</evidence>
<comment type="similarity">
    <text evidence="1">Belongs to the sprouty family.</text>
</comment>
<feature type="compositionally biased region" description="Basic residues" evidence="2">
    <location>
        <begin position="50"/>
        <end position="60"/>
    </location>
</feature>
<dbReference type="PANTHER" id="PTHR12365:SF7">
    <property type="entry name" value="PROTEIN SPROUTY"/>
    <property type="match status" value="1"/>
</dbReference>
<dbReference type="OrthoDB" id="10038884at2759"/>
<dbReference type="InParanoid" id="A0A7R8UHN4"/>
<feature type="compositionally biased region" description="Low complexity" evidence="2">
    <location>
        <begin position="126"/>
        <end position="142"/>
    </location>
</feature>
<evidence type="ECO:0000256" key="2">
    <source>
        <dbReference type="SAM" id="MobiDB-lite"/>
    </source>
</evidence>
<dbReference type="GO" id="GO:0016020">
    <property type="term" value="C:membrane"/>
    <property type="evidence" value="ECO:0007669"/>
    <property type="project" value="InterPro"/>
</dbReference>
<dbReference type="Pfam" id="PF05210">
    <property type="entry name" value="Sprouty"/>
    <property type="match status" value="1"/>
</dbReference>
<dbReference type="InterPro" id="IPR051192">
    <property type="entry name" value="Sprouty_domain"/>
</dbReference>
<dbReference type="InterPro" id="IPR007875">
    <property type="entry name" value="Sprouty"/>
</dbReference>
<evidence type="ECO:0000313" key="4">
    <source>
        <dbReference type="Proteomes" id="UP000594454"/>
    </source>
</evidence>
<name>A0A7R8UHN4_HERIL</name>
<sequence>MDRKNGGDPLAPPRPPKSLPGIHRPRAPEPPMMSAPLSPIQQRQQTHLRTNNHLHTHTHHQSNSNNGNNNVVNTTIRSSNNNSSLIRNNNINNNNNSNHSSSDVLSVHPVPITAPLIPLHQQQAHNISNSSLSSTTITSTNSFTRRRPLPPLLGTNNNNSNTLLPSISSNLVHGAESPVSPVTLAAPRPESERLANEYVDTPLRSHHHLAPRAQHPAGHTPGQVTTPHALLLIQQNERRQQQLQHSHPSHNQHSSNAISPANISLSSVGSGGGGGGGISGTSTLSHSNISSSHKGSSGTTTSLGSTQTTTSTTLLLPGQTPRQQPSPGVRPNALPIAAITKQPVSFSKDTMPASMLHDDPDMHHTGVTLGGDSPNSITCPRCNRCRCEQCQSPRKLPSRWVCNKTCLCSAEAVIDYASCLCCVKALFYHCAKDKEMEGDDGDIISCADDPCSCLPHKRAARWGWLGALSVVLPCLWCYWPMRGCVALCAKCYARHYRPGCRCQSSIRSTSMLAPISTTNTISAAKTADSGRTGAGGVTGHHLNSSSGITGSGHHHGSGTGRTIMRTSDLTPEKRLLDSSPEY</sequence>
<dbReference type="GO" id="GO:0005829">
    <property type="term" value="C:cytosol"/>
    <property type="evidence" value="ECO:0007669"/>
    <property type="project" value="TreeGrafter"/>
</dbReference>
<feature type="region of interest" description="Disordered" evidence="2">
    <location>
        <begin position="524"/>
        <end position="582"/>
    </location>
</feature>
<feature type="compositionally biased region" description="Low complexity" evidence="2">
    <location>
        <begin position="238"/>
        <end position="255"/>
    </location>
</feature>
<keyword evidence="4" id="KW-1185">Reference proteome</keyword>
<dbReference type="GO" id="GO:0048513">
    <property type="term" value="P:animal organ development"/>
    <property type="evidence" value="ECO:0007669"/>
    <property type="project" value="TreeGrafter"/>
</dbReference>